<dbReference type="GO" id="GO:0005789">
    <property type="term" value="C:endoplasmic reticulum membrane"/>
    <property type="evidence" value="ECO:0007669"/>
    <property type="project" value="UniProtKB-SubCell"/>
</dbReference>
<keyword evidence="8" id="KW-0256">Endoplasmic reticulum</keyword>
<evidence type="ECO:0000256" key="11">
    <source>
        <dbReference type="ARBA" id="ARBA00023049"/>
    </source>
</evidence>
<keyword evidence="12 14" id="KW-0472">Membrane</keyword>
<evidence type="ECO:0000256" key="12">
    <source>
        <dbReference type="ARBA" id="ARBA00023136"/>
    </source>
</evidence>
<feature type="transmembrane region" description="Helical" evidence="14">
    <location>
        <begin position="12"/>
        <end position="34"/>
    </location>
</feature>
<feature type="transmembrane region" description="Helical" evidence="14">
    <location>
        <begin position="501"/>
        <end position="520"/>
    </location>
</feature>
<comment type="similarity">
    <text evidence="3">Belongs to the peptidase M28 family.</text>
</comment>
<evidence type="ECO:0000256" key="3">
    <source>
        <dbReference type="ARBA" id="ARBA00010918"/>
    </source>
</evidence>
<evidence type="ECO:0000256" key="5">
    <source>
        <dbReference type="ARBA" id="ARBA00022692"/>
    </source>
</evidence>
<keyword evidence="18" id="KW-1185">Reference proteome</keyword>
<dbReference type="EMBL" id="JAAWWB010000016">
    <property type="protein sequence ID" value="KAG6764625.1"/>
    <property type="molecule type" value="Genomic_DNA"/>
</dbReference>
<feature type="transmembrane region" description="Helical" evidence="14">
    <location>
        <begin position="457"/>
        <end position="481"/>
    </location>
</feature>
<dbReference type="PANTHER" id="PTHR12147:SF22">
    <property type="entry name" value="ENDOPLASMIC RETICULUM METALLOPEPTIDASE 1"/>
    <property type="match status" value="1"/>
</dbReference>
<keyword evidence="4" id="KW-0645">Protease</keyword>
<dbReference type="AlphaFoldDB" id="A0A8X7Z9G9"/>
<evidence type="ECO:0000259" key="16">
    <source>
        <dbReference type="Pfam" id="PF22248"/>
    </source>
</evidence>
<keyword evidence="10 14" id="KW-1133">Transmembrane helix</keyword>
<comment type="caution">
    <text evidence="17">The sequence shown here is derived from an EMBL/GenBank/DDBJ whole genome shotgun (WGS) entry which is preliminary data.</text>
</comment>
<evidence type="ECO:0000256" key="10">
    <source>
        <dbReference type="ARBA" id="ARBA00022989"/>
    </source>
</evidence>
<dbReference type="CDD" id="cd03875">
    <property type="entry name" value="M28_Fxna_like"/>
    <property type="match status" value="1"/>
</dbReference>
<reference evidence="17" key="1">
    <citation type="journal article" date="2020" name="bioRxiv">
        <title>Hybrid origin of Populus tomentosa Carr. identified through genome sequencing and phylogenomic analysis.</title>
        <authorList>
            <person name="An X."/>
            <person name="Gao K."/>
            <person name="Chen Z."/>
            <person name="Li J."/>
            <person name="Yang X."/>
            <person name="Yang X."/>
            <person name="Zhou J."/>
            <person name="Guo T."/>
            <person name="Zhao T."/>
            <person name="Huang S."/>
            <person name="Miao D."/>
            <person name="Khan W.U."/>
            <person name="Rao P."/>
            <person name="Ye M."/>
            <person name="Lei B."/>
            <person name="Liao W."/>
            <person name="Wang J."/>
            <person name="Ji L."/>
            <person name="Li Y."/>
            <person name="Guo B."/>
            <person name="Mustafa N.S."/>
            <person name="Li S."/>
            <person name="Yun Q."/>
            <person name="Keller S.R."/>
            <person name="Mao J."/>
            <person name="Zhang R."/>
            <person name="Strauss S.H."/>
        </authorList>
    </citation>
    <scope>NUCLEOTIDE SEQUENCE</scope>
    <source>
        <strain evidence="17">GM15</strain>
        <tissue evidence="17">Leaf</tissue>
    </source>
</reference>
<dbReference type="GO" id="GO:0006508">
    <property type="term" value="P:proteolysis"/>
    <property type="evidence" value="ECO:0007669"/>
    <property type="project" value="UniProtKB-KW"/>
</dbReference>
<feature type="domain" description="Peptidase M28" evidence="15">
    <location>
        <begin position="137"/>
        <end position="334"/>
    </location>
</feature>
<feature type="transmembrane region" description="Helical" evidence="14">
    <location>
        <begin position="558"/>
        <end position="584"/>
    </location>
</feature>
<evidence type="ECO:0000256" key="14">
    <source>
        <dbReference type="SAM" id="Phobius"/>
    </source>
</evidence>
<dbReference type="GO" id="GO:0008235">
    <property type="term" value="F:metalloexopeptidase activity"/>
    <property type="evidence" value="ECO:0007669"/>
    <property type="project" value="InterPro"/>
</dbReference>
<proteinExistence type="inferred from homology"/>
<dbReference type="FunFam" id="3.40.630.10:FF:000008">
    <property type="entry name" value="Endoplasmic reticulum metallopeptidase 1"/>
    <property type="match status" value="1"/>
</dbReference>
<keyword evidence="13" id="KW-0325">Glycoprotein</keyword>
<dbReference type="Pfam" id="PF04389">
    <property type="entry name" value="Peptidase_M28"/>
    <property type="match status" value="1"/>
</dbReference>
<organism evidence="17 18">
    <name type="scientific">Populus tomentosa</name>
    <name type="common">Chinese white poplar</name>
    <dbReference type="NCBI Taxonomy" id="118781"/>
    <lineage>
        <taxon>Eukaryota</taxon>
        <taxon>Viridiplantae</taxon>
        <taxon>Streptophyta</taxon>
        <taxon>Embryophyta</taxon>
        <taxon>Tracheophyta</taxon>
        <taxon>Spermatophyta</taxon>
        <taxon>Magnoliopsida</taxon>
        <taxon>eudicotyledons</taxon>
        <taxon>Gunneridae</taxon>
        <taxon>Pentapetalae</taxon>
        <taxon>rosids</taxon>
        <taxon>fabids</taxon>
        <taxon>Malpighiales</taxon>
        <taxon>Salicaceae</taxon>
        <taxon>Saliceae</taxon>
        <taxon>Populus</taxon>
    </lineage>
</organism>
<accession>A0A8X7Z9G9</accession>
<evidence type="ECO:0000256" key="8">
    <source>
        <dbReference type="ARBA" id="ARBA00022824"/>
    </source>
</evidence>
<dbReference type="InterPro" id="IPR045175">
    <property type="entry name" value="M28_fam"/>
</dbReference>
<gene>
    <name evidence="17" type="ORF">POTOM_032103</name>
</gene>
<feature type="domain" description="Endoplasmic reticulum metallopeptidase 1-like C-terminal" evidence="16">
    <location>
        <begin position="661"/>
        <end position="865"/>
    </location>
</feature>
<name>A0A8X7Z9G9_POPTO</name>
<protein>
    <recommendedName>
        <fullName evidence="19">Zn-dependent exopeptidases superfamily protein</fullName>
    </recommendedName>
</protein>
<evidence type="ECO:0000313" key="17">
    <source>
        <dbReference type="EMBL" id="KAG6764625.1"/>
    </source>
</evidence>
<keyword evidence="6" id="KW-0479">Metal-binding</keyword>
<keyword evidence="9" id="KW-0862">Zinc</keyword>
<evidence type="ECO:0008006" key="19">
    <source>
        <dbReference type="Google" id="ProtNLM"/>
    </source>
</evidence>
<evidence type="ECO:0000313" key="18">
    <source>
        <dbReference type="Proteomes" id="UP000886885"/>
    </source>
</evidence>
<evidence type="ECO:0000259" key="15">
    <source>
        <dbReference type="Pfam" id="PF04389"/>
    </source>
</evidence>
<comment type="cofactor">
    <cofactor evidence="1">
        <name>Zn(2+)</name>
        <dbReference type="ChEBI" id="CHEBI:29105"/>
    </cofactor>
</comment>
<comment type="subcellular location">
    <subcellularLocation>
        <location evidence="2">Endoplasmic reticulum membrane</location>
        <topology evidence="2">Multi-pass membrane protein</topology>
    </subcellularLocation>
</comment>
<dbReference type="InterPro" id="IPR053973">
    <property type="entry name" value="ERMP1-like_C"/>
</dbReference>
<evidence type="ECO:0000256" key="9">
    <source>
        <dbReference type="ARBA" id="ARBA00022833"/>
    </source>
</evidence>
<evidence type="ECO:0000256" key="7">
    <source>
        <dbReference type="ARBA" id="ARBA00022801"/>
    </source>
</evidence>
<evidence type="ECO:0000256" key="6">
    <source>
        <dbReference type="ARBA" id="ARBA00022723"/>
    </source>
</evidence>
<dbReference type="Pfam" id="PF22248">
    <property type="entry name" value="ERMP1_C"/>
    <property type="match status" value="1"/>
</dbReference>
<dbReference type="GO" id="GO:0046872">
    <property type="term" value="F:metal ion binding"/>
    <property type="evidence" value="ECO:0007669"/>
    <property type="project" value="UniProtKB-KW"/>
</dbReference>
<keyword evidence="5 14" id="KW-0812">Transmembrane</keyword>
<feature type="transmembrane region" description="Helical" evidence="14">
    <location>
        <begin position="596"/>
        <end position="615"/>
    </location>
</feature>
<sequence length="867" mass="96701">MASRLSSRDVSGFKFIFFLAIIYTIISLLVHSVLHMKFITPLSIDAPLDRFSEARAIHHIAVLTKDDRQVSPALISVLAWRPGLRKAAAYIKEQLEMLKERAESNIRIEVEETTVNGSFNMIFLGHSISFAYRDHINIVARISSADLQETDPSVLINGHFDSPLGSPGAGDCGSCVASMLELARVTVESGWIPPRPIIFLFNGAEELFMLGSHGFMTTHKWRDSVGASINVEASGTAGPEFRVMVLLLYANVNAVVLTDLVCQSGPGSWPSQVYAESAVYPMAHSAAQDIFPVIPGDTDYRIFSQDHGNIPSLDIIFLLGGYYYHTSFDTLDKLLASSDAFECTHTRPGSIQARGENLLSILKAFTNSSKLQSARERESKATTNDYKDERAVFFDYLSWFLVRCKIYDIFSIRYPVYFPGLLFHAAGIILAIIFPLILSILQLFFSSHALSWFAHPYLAFLMFIPCSLVGLLTPRTVWGCFPLSQDVSVIKKSEEALAEEARFWGAFGFYACLTSAYLVAGLSGGFLTFSVSASMLPAWIFFSLSFKSSDHQSLRSLLAGYYVPDVVVAASVGVVTGWCVGPLIPVCSHWLARSSILQLLSHISVLALALSSQFFPYSNAAPKRVVFQHTLVTTDFKPPFSAILSENFFYFCGLTDVDRIVDSSYEFSVVDSNSLLFLFKYAPEVAKELHIGQELSFETANMSHRETWMGIFPVPFLFSQSLKFPARSDGILKRYRYFPHLSNYKPHTVSSDKSRRVYLEFYLGDLEEVWVAVLNITGPLSSWSFTDNMLSAPDSVDGGPPSYILRLSGNSQRNWTFWLEASSSDDLRVEVAVVDQVLDDEARRLKGLFPEWADVIAYSSFMSSYIF</sequence>
<dbReference type="InterPro" id="IPR048024">
    <property type="entry name" value="Fxna-like_M28_dom"/>
</dbReference>
<evidence type="ECO:0000256" key="13">
    <source>
        <dbReference type="ARBA" id="ARBA00023180"/>
    </source>
</evidence>
<dbReference type="InterPro" id="IPR007484">
    <property type="entry name" value="Peptidase_M28"/>
</dbReference>
<dbReference type="OrthoDB" id="76293at2759"/>
<evidence type="ECO:0000256" key="4">
    <source>
        <dbReference type="ARBA" id="ARBA00022670"/>
    </source>
</evidence>
<feature type="transmembrane region" description="Helical" evidence="14">
    <location>
        <begin position="526"/>
        <end position="546"/>
    </location>
</feature>
<dbReference type="PANTHER" id="PTHR12147">
    <property type="entry name" value="METALLOPEPTIDASE M28 FAMILY MEMBER"/>
    <property type="match status" value="1"/>
</dbReference>
<evidence type="ECO:0000256" key="1">
    <source>
        <dbReference type="ARBA" id="ARBA00001947"/>
    </source>
</evidence>
<keyword evidence="7" id="KW-0378">Hydrolase</keyword>
<evidence type="ECO:0000256" key="2">
    <source>
        <dbReference type="ARBA" id="ARBA00004477"/>
    </source>
</evidence>
<keyword evidence="11" id="KW-0482">Metalloprotease</keyword>
<feature type="transmembrane region" description="Helical" evidence="14">
    <location>
        <begin position="421"/>
        <end position="445"/>
    </location>
</feature>
<dbReference type="Proteomes" id="UP000886885">
    <property type="component" value="Chromosome 8D"/>
</dbReference>